<proteinExistence type="predicted"/>
<feature type="compositionally biased region" description="Basic and acidic residues" evidence="1">
    <location>
        <begin position="78"/>
        <end position="91"/>
    </location>
</feature>
<keyword evidence="3" id="KW-1185">Reference proteome</keyword>
<evidence type="ECO:0000256" key="1">
    <source>
        <dbReference type="SAM" id="MobiDB-lite"/>
    </source>
</evidence>
<feature type="non-terminal residue" evidence="2">
    <location>
        <position position="110"/>
    </location>
</feature>
<dbReference type="OrthoDB" id="8197781at2759"/>
<feature type="compositionally biased region" description="Basic and acidic residues" evidence="1">
    <location>
        <begin position="59"/>
        <end position="71"/>
    </location>
</feature>
<name>A0A482WH22_LAOST</name>
<dbReference type="Proteomes" id="UP000291343">
    <property type="component" value="Unassembled WGS sequence"/>
</dbReference>
<evidence type="ECO:0000313" key="3">
    <source>
        <dbReference type="Proteomes" id="UP000291343"/>
    </source>
</evidence>
<protein>
    <submittedName>
        <fullName evidence="2">Uncharacterized protein</fullName>
    </submittedName>
</protein>
<gene>
    <name evidence="2" type="ORF">LSTR_LSTR015626</name>
</gene>
<dbReference type="AlphaFoldDB" id="A0A482WH22"/>
<dbReference type="InParanoid" id="A0A482WH22"/>
<dbReference type="EMBL" id="QKKF02037012">
    <property type="protein sequence ID" value="RZF32481.1"/>
    <property type="molecule type" value="Genomic_DNA"/>
</dbReference>
<comment type="caution">
    <text evidence="2">The sequence shown here is derived from an EMBL/GenBank/DDBJ whole genome shotgun (WGS) entry which is preliminary data.</text>
</comment>
<feature type="region of interest" description="Disordered" evidence="1">
    <location>
        <begin position="47"/>
        <end position="110"/>
    </location>
</feature>
<sequence length="110" mass="12535">MIFSPVYGAAKNEEEAEEEALSQILSDLDPAMGWGFKRRERLDVKKPGPFFSTNNYAFKTEDEQKKKKADTQQDGSSDENKDKEALSKEMLQEELMGSNAVPQRLYKLPD</sequence>
<organism evidence="2 3">
    <name type="scientific">Laodelphax striatellus</name>
    <name type="common">Small brown planthopper</name>
    <name type="synonym">Delphax striatella</name>
    <dbReference type="NCBI Taxonomy" id="195883"/>
    <lineage>
        <taxon>Eukaryota</taxon>
        <taxon>Metazoa</taxon>
        <taxon>Ecdysozoa</taxon>
        <taxon>Arthropoda</taxon>
        <taxon>Hexapoda</taxon>
        <taxon>Insecta</taxon>
        <taxon>Pterygota</taxon>
        <taxon>Neoptera</taxon>
        <taxon>Paraneoptera</taxon>
        <taxon>Hemiptera</taxon>
        <taxon>Auchenorrhyncha</taxon>
        <taxon>Fulgoroidea</taxon>
        <taxon>Delphacidae</taxon>
        <taxon>Criomorphinae</taxon>
        <taxon>Laodelphax</taxon>
    </lineage>
</organism>
<reference evidence="2 3" key="1">
    <citation type="journal article" date="2017" name="Gigascience">
        <title>Genome sequence of the small brown planthopper, Laodelphax striatellus.</title>
        <authorList>
            <person name="Zhu J."/>
            <person name="Jiang F."/>
            <person name="Wang X."/>
            <person name="Yang P."/>
            <person name="Bao Y."/>
            <person name="Zhao W."/>
            <person name="Wang W."/>
            <person name="Lu H."/>
            <person name="Wang Q."/>
            <person name="Cui N."/>
            <person name="Li J."/>
            <person name="Chen X."/>
            <person name="Luo L."/>
            <person name="Yu J."/>
            <person name="Kang L."/>
            <person name="Cui F."/>
        </authorList>
    </citation>
    <scope>NUCLEOTIDE SEQUENCE [LARGE SCALE GENOMIC DNA]</scope>
    <source>
        <strain evidence="2">Lst14</strain>
    </source>
</reference>
<accession>A0A482WH22</accession>
<evidence type="ECO:0000313" key="2">
    <source>
        <dbReference type="EMBL" id="RZF32481.1"/>
    </source>
</evidence>